<name>A0A8S5RR08_9VIRU</name>
<protein>
    <submittedName>
        <fullName evidence="2">Uncharacterized protein</fullName>
    </submittedName>
</protein>
<dbReference type="EMBL" id="BK059134">
    <property type="protein sequence ID" value="DAE33436.1"/>
    <property type="molecule type" value="Genomic_DNA"/>
</dbReference>
<sequence length="155" mass="17702">MLFWLCLILLVVLIALAFFASYIEDKFGYSITSWKCVLSSFACWLSATSVVVSAFLGLAIIGMLVVISTNNLSGAGYAASNEQKYEALLYKAKTESIRDEFGIVNKEYVDEVQEWNEDVVKYKSYSKSKWIGIFYPDKYYGNWKTIDLNDIKMKE</sequence>
<keyword evidence="1" id="KW-0472">Membrane</keyword>
<feature type="transmembrane region" description="Helical" evidence="1">
    <location>
        <begin position="44"/>
        <end position="67"/>
    </location>
</feature>
<keyword evidence="1" id="KW-0812">Transmembrane</keyword>
<organism evidence="2">
    <name type="scientific">virus sp. ctQ5V6</name>
    <dbReference type="NCBI Taxonomy" id="2825815"/>
    <lineage>
        <taxon>Viruses</taxon>
    </lineage>
</organism>
<proteinExistence type="predicted"/>
<keyword evidence="1" id="KW-1133">Transmembrane helix</keyword>
<evidence type="ECO:0000256" key="1">
    <source>
        <dbReference type="SAM" id="Phobius"/>
    </source>
</evidence>
<accession>A0A8S5RR08</accession>
<evidence type="ECO:0000313" key="2">
    <source>
        <dbReference type="EMBL" id="DAE33436.1"/>
    </source>
</evidence>
<reference evidence="2" key="1">
    <citation type="journal article" date="2021" name="Proc. Natl. Acad. Sci. U.S.A.">
        <title>A Catalog of Tens of Thousands of Viruses from Human Metagenomes Reveals Hidden Associations with Chronic Diseases.</title>
        <authorList>
            <person name="Tisza M.J."/>
            <person name="Buck C.B."/>
        </authorList>
    </citation>
    <scope>NUCLEOTIDE SEQUENCE</scope>
    <source>
        <strain evidence="2">CtQ5V6</strain>
    </source>
</reference>